<protein>
    <submittedName>
        <fullName evidence="1">Uncharacterized protein</fullName>
    </submittedName>
</protein>
<comment type="caution">
    <text evidence="1">The sequence shown here is derived from an EMBL/GenBank/DDBJ whole genome shotgun (WGS) entry which is preliminary data.</text>
</comment>
<dbReference type="EMBL" id="MLGG01000068">
    <property type="protein sequence ID" value="KAK1448941.1"/>
    <property type="molecule type" value="Genomic_DNA"/>
</dbReference>
<dbReference type="Proteomes" id="UP001239795">
    <property type="component" value="Unassembled WGS sequence"/>
</dbReference>
<proteinExistence type="predicted"/>
<reference evidence="1 2" key="1">
    <citation type="submission" date="2016-10" db="EMBL/GenBank/DDBJ databases">
        <title>The genome sequence of Colletotrichum fioriniae PJ7.</title>
        <authorList>
            <person name="Baroncelli R."/>
        </authorList>
    </citation>
    <scope>NUCLEOTIDE SEQUENCE [LARGE SCALE GENOMIC DNA]</scope>
    <source>
        <strain evidence="1">Col 31</strain>
    </source>
</reference>
<dbReference type="AlphaFoldDB" id="A0AAI9U3M6"/>
<keyword evidence="2" id="KW-1185">Reference proteome</keyword>
<name>A0AAI9U3M6_9PEZI</name>
<organism evidence="1 2">
    <name type="scientific">Colletotrichum melonis</name>
    <dbReference type="NCBI Taxonomy" id="1209925"/>
    <lineage>
        <taxon>Eukaryota</taxon>
        <taxon>Fungi</taxon>
        <taxon>Dikarya</taxon>
        <taxon>Ascomycota</taxon>
        <taxon>Pezizomycotina</taxon>
        <taxon>Sordariomycetes</taxon>
        <taxon>Hypocreomycetidae</taxon>
        <taxon>Glomerellales</taxon>
        <taxon>Glomerellaceae</taxon>
        <taxon>Colletotrichum</taxon>
        <taxon>Colletotrichum acutatum species complex</taxon>
    </lineage>
</organism>
<gene>
    <name evidence="1" type="ORF">CMEL01_08256</name>
</gene>
<evidence type="ECO:0000313" key="2">
    <source>
        <dbReference type="Proteomes" id="UP001239795"/>
    </source>
</evidence>
<accession>A0AAI9U3M6</accession>
<evidence type="ECO:0000313" key="1">
    <source>
        <dbReference type="EMBL" id="KAK1448941.1"/>
    </source>
</evidence>
<sequence length="209" mass="23509">MHPPPADCLEAMIGSLEPFLWGVGPVRPGCGQLLILSPQNMYWVKQARQSPVPIPSDYPVRCKDAKYVIRKFFAECEYRHNAALSICTYLRVSFQQSTYVMTLPVLEHNLVGPDPTVETGWCSKRGLALWSLGFRFWSTHFMILQTPVSDGQGGGTKHTLVNTWHAVSYEHTAIGTDNTCAVFELKLMQGIYARAQQLVGLFYQLSGRR</sequence>